<proteinExistence type="predicted"/>
<gene>
    <name evidence="2" type="primary">ABSGL_03789.1 scaffold 4673</name>
</gene>
<organism evidence="2">
    <name type="scientific">Absidia glauca</name>
    <name type="common">Pin mould</name>
    <dbReference type="NCBI Taxonomy" id="4829"/>
    <lineage>
        <taxon>Eukaryota</taxon>
        <taxon>Fungi</taxon>
        <taxon>Fungi incertae sedis</taxon>
        <taxon>Mucoromycota</taxon>
        <taxon>Mucoromycotina</taxon>
        <taxon>Mucoromycetes</taxon>
        <taxon>Mucorales</taxon>
        <taxon>Cunninghamellaceae</taxon>
        <taxon>Absidia</taxon>
    </lineage>
</organism>
<dbReference type="STRING" id="4829.A0A168MBV1"/>
<dbReference type="PANTHER" id="PTHR37450:SF1">
    <property type="entry name" value="CIPC PROTEIN"/>
    <property type="match status" value="1"/>
</dbReference>
<feature type="region of interest" description="Disordered" evidence="1">
    <location>
        <begin position="24"/>
        <end position="77"/>
    </location>
</feature>
<protein>
    <recommendedName>
        <fullName evidence="4">CipC-like antibiotic response protein</fullName>
    </recommendedName>
</protein>
<reference evidence="2" key="1">
    <citation type="submission" date="2016-04" db="EMBL/GenBank/DDBJ databases">
        <authorList>
            <person name="Evans L.H."/>
            <person name="Alamgir A."/>
            <person name="Owens N."/>
            <person name="Weber N.D."/>
            <person name="Virtaneva K."/>
            <person name="Barbian K."/>
            <person name="Babar A."/>
            <person name="Rosenke K."/>
        </authorList>
    </citation>
    <scope>NUCLEOTIDE SEQUENCE [LARGE SCALE GENOMIC DNA]</scope>
    <source>
        <strain evidence="2">CBS 101.48</strain>
    </source>
</reference>
<dbReference type="PANTHER" id="PTHR37450">
    <property type="entry name" value="CIPC PROTEIN"/>
    <property type="match status" value="1"/>
</dbReference>
<dbReference type="EMBL" id="LT552062">
    <property type="protein sequence ID" value="SAL98260.1"/>
    <property type="molecule type" value="Genomic_DNA"/>
</dbReference>
<feature type="compositionally biased region" description="Basic and acidic residues" evidence="1">
    <location>
        <begin position="53"/>
        <end position="77"/>
    </location>
</feature>
<dbReference type="OrthoDB" id="9895617at2759"/>
<dbReference type="InParanoid" id="A0A168MBV1"/>
<evidence type="ECO:0000313" key="2">
    <source>
        <dbReference type="EMBL" id="SAL98260.1"/>
    </source>
</evidence>
<sequence>MFHKREIKFPLRTSFYFETPTKGFSKVAGRSKSQSKSAHEYPPDSVFRKRAFFRKDEERMEEGKGSKEDKRRGLPDFFGKQHEEVHNTSEEHKAKLSHELIAGAAAYEASKAYNEHCEKNGKPVNHAQAKQLLAGLVGGAVDRLIETKGLDFVDKQKAKRHAEEHIDTYYTEGSY</sequence>
<name>A0A168MBV1_ABSGL</name>
<dbReference type="Proteomes" id="UP000078561">
    <property type="component" value="Unassembled WGS sequence"/>
</dbReference>
<dbReference type="Pfam" id="PF12585">
    <property type="entry name" value="DUF3759"/>
    <property type="match status" value="1"/>
</dbReference>
<evidence type="ECO:0000313" key="3">
    <source>
        <dbReference type="Proteomes" id="UP000078561"/>
    </source>
</evidence>
<evidence type="ECO:0000256" key="1">
    <source>
        <dbReference type="SAM" id="MobiDB-lite"/>
    </source>
</evidence>
<evidence type="ECO:0008006" key="4">
    <source>
        <dbReference type="Google" id="ProtNLM"/>
    </source>
</evidence>
<dbReference type="InterPro" id="IPR022234">
    <property type="entry name" value="DUF3759"/>
</dbReference>
<accession>A0A168MBV1</accession>
<dbReference type="AlphaFoldDB" id="A0A168MBV1"/>
<keyword evidence="3" id="KW-1185">Reference proteome</keyword>